<dbReference type="GO" id="GO:0043565">
    <property type="term" value="F:sequence-specific DNA binding"/>
    <property type="evidence" value="ECO:0007669"/>
    <property type="project" value="InterPro"/>
</dbReference>
<keyword evidence="1" id="KW-0805">Transcription regulation</keyword>
<dbReference type="InterPro" id="IPR009057">
    <property type="entry name" value="Homeodomain-like_sf"/>
</dbReference>
<accession>A0A432WM52</accession>
<comment type="caution">
    <text evidence="5">The sequence shown here is derived from an EMBL/GenBank/DDBJ whole genome shotgun (WGS) entry which is preliminary data.</text>
</comment>
<evidence type="ECO:0000259" key="4">
    <source>
        <dbReference type="PROSITE" id="PS01124"/>
    </source>
</evidence>
<dbReference type="RefSeq" id="WP_126797875.1">
    <property type="nucleotide sequence ID" value="NZ_PIPO01000001.1"/>
</dbReference>
<dbReference type="InterPro" id="IPR018060">
    <property type="entry name" value="HTH_AraC"/>
</dbReference>
<feature type="domain" description="HTH araC/xylS-type" evidence="4">
    <location>
        <begin position="135"/>
        <end position="225"/>
    </location>
</feature>
<evidence type="ECO:0000256" key="3">
    <source>
        <dbReference type="ARBA" id="ARBA00023163"/>
    </source>
</evidence>
<dbReference type="GO" id="GO:0003700">
    <property type="term" value="F:DNA-binding transcription factor activity"/>
    <property type="evidence" value="ECO:0007669"/>
    <property type="project" value="InterPro"/>
</dbReference>
<dbReference type="Gene3D" id="1.10.10.60">
    <property type="entry name" value="Homeodomain-like"/>
    <property type="match status" value="1"/>
</dbReference>
<keyword evidence="3" id="KW-0804">Transcription</keyword>
<dbReference type="SUPFAM" id="SSF46689">
    <property type="entry name" value="Homeodomain-like"/>
    <property type="match status" value="1"/>
</dbReference>
<sequence length="244" mass="26218">MRWSGEFSFGQSWVAFRGRCGDNAFHRHATAQISVGLDGPVTIRQADNSVVTGNALFVRPGVSHQLEAHGAALLILVEPQAFVGRRLMSETEPQNVSRLPAELQRLIQTDGALSACIAALDDDEAFKLPMDVRLGEALTFIETSNGARIIERAANEVNLSVSRLRALAQRHLGISLAKWMMLRKLRCAAEALASGCTLAEAAIDAGFSDQAHLSRSMRQVFGVTPLSAAGAIGTEQAKHSISSE</sequence>
<keyword evidence="6" id="KW-1185">Reference proteome</keyword>
<dbReference type="Proteomes" id="UP000287823">
    <property type="component" value="Unassembled WGS sequence"/>
</dbReference>
<dbReference type="InterPro" id="IPR050204">
    <property type="entry name" value="AraC_XylS_family_regulators"/>
</dbReference>
<dbReference type="EMBL" id="PIPO01000001">
    <property type="protein sequence ID" value="RUO34838.1"/>
    <property type="molecule type" value="Genomic_DNA"/>
</dbReference>
<evidence type="ECO:0000313" key="6">
    <source>
        <dbReference type="Proteomes" id="UP000287823"/>
    </source>
</evidence>
<protein>
    <recommendedName>
        <fullName evidence="4">HTH araC/xylS-type domain-containing protein</fullName>
    </recommendedName>
</protein>
<evidence type="ECO:0000256" key="1">
    <source>
        <dbReference type="ARBA" id="ARBA00023015"/>
    </source>
</evidence>
<dbReference type="SMART" id="SM00342">
    <property type="entry name" value="HTH_ARAC"/>
    <property type="match status" value="1"/>
</dbReference>
<organism evidence="5 6">
    <name type="scientific">Aliidiomarina soli</name>
    <dbReference type="NCBI Taxonomy" id="1928574"/>
    <lineage>
        <taxon>Bacteria</taxon>
        <taxon>Pseudomonadati</taxon>
        <taxon>Pseudomonadota</taxon>
        <taxon>Gammaproteobacteria</taxon>
        <taxon>Alteromonadales</taxon>
        <taxon>Idiomarinaceae</taxon>
        <taxon>Aliidiomarina</taxon>
    </lineage>
</organism>
<reference evidence="5 6" key="1">
    <citation type="journal article" date="2011" name="Front. Microbiol.">
        <title>Genomic signatures of strain selection and enhancement in Bacillus atrophaeus var. globigii, a historical biowarfare simulant.</title>
        <authorList>
            <person name="Gibbons H.S."/>
            <person name="Broomall S.M."/>
            <person name="McNew L.A."/>
            <person name="Daligault H."/>
            <person name="Chapman C."/>
            <person name="Bruce D."/>
            <person name="Karavis M."/>
            <person name="Krepps M."/>
            <person name="McGregor P.A."/>
            <person name="Hong C."/>
            <person name="Park K.H."/>
            <person name="Akmal A."/>
            <person name="Feldman A."/>
            <person name="Lin J.S."/>
            <person name="Chang W.E."/>
            <person name="Higgs B.W."/>
            <person name="Demirev P."/>
            <person name="Lindquist J."/>
            <person name="Liem A."/>
            <person name="Fochler E."/>
            <person name="Read T.D."/>
            <person name="Tapia R."/>
            <person name="Johnson S."/>
            <person name="Bishop-Lilly K.A."/>
            <person name="Detter C."/>
            <person name="Han C."/>
            <person name="Sozhamannan S."/>
            <person name="Rosenzweig C.N."/>
            <person name="Skowronski E.W."/>
        </authorList>
    </citation>
    <scope>NUCLEOTIDE SEQUENCE [LARGE SCALE GENOMIC DNA]</scope>
    <source>
        <strain evidence="5 6">Y4G10-17</strain>
    </source>
</reference>
<name>A0A432WM52_9GAMM</name>
<gene>
    <name evidence="5" type="ORF">CWE14_02240</name>
</gene>
<dbReference type="PROSITE" id="PS01124">
    <property type="entry name" value="HTH_ARAC_FAMILY_2"/>
    <property type="match status" value="1"/>
</dbReference>
<proteinExistence type="predicted"/>
<dbReference type="PANTHER" id="PTHR46796">
    <property type="entry name" value="HTH-TYPE TRANSCRIPTIONAL ACTIVATOR RHAS-RELATED"/>
    <property type="match status" value="1"/>
</dbReference>
<dbReference type="AlphaFoldDB" id="A0A432WM52"/>
<evidence type="ECO:0000256" key="2">
    <source>
        <dbReference type="ARBA" id="ARBA00023125"/>
    </source>
</evidence>
<evidence type="ECO:0000313" key="5">
    <source>
        <dbReference type="EMBL" id="RUO34838.1"/>
    </source>
</evidence>
<keyword evidence="2" id="KW-0238">DNA-binding</keyword>
<dbReference type="Pfam" id="PF12833">
    <property type="entry name" value="HTH_18"/>
    <property type="match status" value="1"/>
</dbReference>